<evidence type="ECO:0000256" key="1">
    <source>
        <dbReference type="ARBA" id="ARBA00022729"/>
    </source>
</evidence>
<protein>
    <submittedName>
        <fullName evidence="2">Uncharacterized protein</fullName>
    </submittedName>
</protein>
<dbReference type="Proteomes" id="UP000263595">
    <property type="component" value="Unassembled WGS sequence"/>
</dbReference>
<keyword evidence="3" id="KW-1185">Reference proteome</keyword>
<organism evidence="2 3">
    <name type="scientific">Pseudomonas reidholzensis</name>
    <dbReference type="NCBI Taxonomy" id="1785162"/>
    <lineage>
        <taxon>Bacteria</taxon>
        <taxon>Pseudomonadati</taxon>
        <taxon>Pseudomonadota</taxon>
        <taxon>Gammaproteobacteria</taxon>
        <taxon>Pseudomonadales</taxon>
        <taxon>Pseudomonadaceae</taxon>
        <taxon>Pseudomonas</taxon>
    </lineage>
</organism>
<evidence type="ECO:0000313" key="2">
    <source>
        <dbReference type="EMBL" id="SYX91207.1"/>
    </source>
</evidence>
<dbReference type="PROSITE" id="PS51318">
    <property type="entry name" value="TAT"/>
    <property type="match status" value="1"/>
</dbReference>
<dbReference type="EMBL" id="UNOZ01000027">
    <property type="protein sequence ID" value="SYX91207.1"/>
    <property type="molecule type" value="Genomic_DNA"/>
</dbReference>
<dbReference type="InterPro" id="IPR019546">
    <property type="entry name" value="TAT_signal_bac_arc"/>
</dbReference>
<proteinExistence type="predicted"/>
<dbReference type="OrthoDB" id="6932991at2"/>
<evidence type="ECO:0000313" key="3">
    <source>
        <dbReference type="Proteomes" id="UP000263595"/>
    </source>
</evidence>
<name>A0A383RVU6_9PSED</name>
<gene>
    <name evidence="2" type="ORF">CCOS865_03476</name>
</gene>
<keyword evidence="1" id="KW-0732">Signal</keyword>
<dbReference type="InterPro" id="IPR006311">
    <property type="entry name" value="TAT_signal"/>
</dbReference>
<reference evidence="3" key="1">
    <citation type="submission" date="2018-08" db="EMBL/GenBank/DDBJ databases">
        <authorList>
            <person name="Blom J."/>
        </authorList>
    </citation>
    <scope>NUCLEOTIDE SEQUENCE [LARGE SCALE GENOMIC DNA]</scope>
    <source>
        <strain evidence="3">CCOS 865</strain>
    </source>
</reference>
<dbReference type="AlphaFoldDB" id="A0A383RVU6"/>
<accession>A0A383RVU6</accession>
<dbReference type="NCBIfam" id="TIGR01409">
    <property type="entry name" value="TAT_signal_seq"/>
    <property type="match status" value="1"/>
</dbReference>
<sequence length="64" mass="6612">MGKLQFCSPLLGRRGFLRSCAVLGVGGALFGVNASAASKPADPAGFVVINGWVLPARYFKDGQA</sequence>